<comment type="subcellular location">
    <subcellularLocation>
        <location evidence="2">Endoplasmic reticulum-Golgi intermediate compartment membrane</location>
        <topology evidence="2">Multi-pass membrane protein</topology>
    </subcellularLocation>
    <subcellularLocation>
        <location evidence="1">Golgi apparatus</location>
        <location evidence="1">cis-Golgi network membrane</location>
        <topology evidence="1">Multi-pass membrane protein</topology>
    </subcellularLocation>
</comment>
<evidence type="ECO:0000259" key="10">
    <source>
        <dbReference type="Pfam" id="PF07970"/>
    </source>
</evidence>
<dbReference type="InterPro" id="IPR039542">
    <property type="entry name" value="Erv_N"/>
</dbReference>
<evidence type="ECO:0000256" key="3">
    <source>
        <dbReference type="ARBA" id="ARBA00005648"/>
    </source>
</evidence>
<keyword evidence="5 9" id="KW-1133">Transmembrane helix</keyword>
<evidence type="ECO:0000256" key="5">
    <source>
        <dbReference type="ARBA" id="ARBA00022989"/>
    </source>
</evidence>
<feature type="transmembrane region" description="Helical" evidence="9">
    <location>
        <begin position="361"/>
        <end position="383"/>
    </location>
</feature>
<reference evidence="12" key="2">
    <citation type="submission" date="2022-10" db="EMBL/GenBank/DDBJ databases">
        <authorList>
            <consortium name="ENA_rothamsted_submissions"/>
            <consortium name="culmorum"/>
            <person name="King R."/>
        </authorList>
    </citation>
    <scope>NUCLEOTIDE SEQUENCE</scope>
</reference>
<dbReference type="Proteomes" id="UP001153620">
    <property type="component" value="Chromosome 1"/>
</dbReference>
<reference evidence="12" key="1">
    <citation type="submission" date="2022-01" db="EMBL/GenBank/DDBJ databases">
        <authorList>
            <person name="King R."/>
        </authorList>
    </citation>
    <scope>NUCLEOTIDE SEQUENCE</scope>
</reference>
<dbReference type="Pfam" id="PF07970">
    <property type="entry name" value="COPIIcoated_ERV"/>
    <property type="match status" value="1"/>
</dbReference>
<feature type="domain" description="Endoplasmic reticulum vesicle transporter C-terminal" evidence="10">
    <location>
        <begin position="158"/>
        <end position="380"/>
    </location>
</feature>
<dbReference type="InterPro" id="IPR012936">
    <property type="entry name" value="Erv_C"/>
</dbReference>
<evidence type="ECO:0000256" key="2">
    <source>
        <dbReference type="ARBA" id="ARBA00004457"/>
    </source>
</evidence>
<name>A0A9N9WPK6_9DIPT</name>
<dbReference type="PANTHER" id="PTHR10984:SF25">
    <property type="entry name" value="ENDOPLASMIC RETICULUM-GOLGI INTERMEDIATE COMPARTMENT PROTEIN 3"/>
    <property type="match status" value="1"/>
</dbReference>
<dbReference type="GO" id="GO:0000139">
    <property type="term" value="C:Golgi membrane"/>
    <property type="evidence" value="ECO:0007669"/>
    <property type="project" value="TreeGrafter"/>
</dbReference>
<protein>
    <recommendedName>
        <fullName evidence="7">Endoplasmic reticulum-Golgi intermediate compartment protein 3</fullName>
    </recommendedName>
</protein>
<evidence type="ECO:0000256" key="1">
    <source>
        <dbReference type="ARBA" id="ARBA00004257"/>
    </source>
</evidence>
<dbReference type="PANTHER" id="PTHR10984">
    <property type="entry name" value="ENDOPLASMIC RETICULUM-GOLGI INTERMEDIATE COMPARTMENT PROTEIN"/>
    <property type="match status" value="1"/>
</dbReference>
<dbReference type="InterPro" id="IPR045888">
    <property type="entry name" value="Erv"/>
</dbReference>
<dbReference type="Pfam" id="PF13850">
    <property type="entry name" value="ERGIC_N"/>
    <property type="match status" value="1"/>
</dbReference>
<organism evidence="12 13">
    <name type="scientific">Chironomus riparius</name>
    <dbReference type="NCBI Taxonomy" id="315576"/>
    <lineage>
        <taxon>Eukaryota</taxon>
        <taxon>Metazoa</taxon>
        <taxon>Ecdysozoa</taxon>
        <taxon>Arthropoda</taxon>
        <taxon>Hexapoda</taxon>
        <taxon>Insecta</taxon>
        <taxon>Pterygota</taxon>
        <taxon>Neoptera</taxon>
        <taxon>Endopterygota</taxon>
        <taxon>Diptera</taxon>
        <taxon>Nematocera</taxon>
        <taxon>Chironomoidea</taxon>
        <taxon>Chironomidae</taxon>
        <taxon>Chironominae</taxon>
        <taxon>Chironomus</taxon>
    </lineage>
</organism>
<feature type="compositionally biased region" description="Polar residues" evidence="8">
    <location>
        <begin position="125"/>
        <end position="135"/>
    </location>
</feature>
<evidence type="ECO:0000313" key="12">
    <source>
        <dbReference type="EMBL" id="CAG9801263.1"/>
    </source>
</evidence>
<evidence type="ECO:0000256" key="8">
    <source>
        <dbReference type="SAM" id="MobiDB-lite"/>
    </source>
</evidence>
<keyword evidence="13" id="KW-1185">Reference proteome</keyword>
<dbReference type="GO" id="GO:0033116">
    <property type="term" value="C:endoplasmic reticulum-Golgi intermediate compartment membrane"/>
    <property type="evidence" value="ECO:0007669"/>
    <property type="project" value="UniProtKB-SubCell"/>
</dbReference>
<feature type="domain" description="Endoplasmic reticulum vesicle transporter N-terminal" evidence="11">
    <location>
        <begin position="7"/>
        <end position="96"/>
    </location>
</feature>
<comment type="similarity">
    <text evidence="3">Belongs to the ERGIC family.</text>
</comment>
<keyword evidence="6 9" id="KW-0472">Membrane</keyword>
<evidence type="ECO:0000256" key="9">
    <source>
        <dbReference type="SAM" id="Phobius"/>
    </source>
</evidence>
<accession>A0A9N9WPK6</accession>
<dbReference type="GO" id="GO:0030134">
    <property type="term" value="C:COPII-coated ER to Golgi transport vesicle"/>
    <property type="evidence" value="ECO:0007669"/>
    <property type="project" value="TreeGrafter"/>
</dbReference>
<keyword evidence="4 9" id="KW-0812">Transmembrane</keyword>
<evidence type="ECO:0000256" key="7">
    <source>
        <dbReference type="ARBA" id="ARBA00040493"/>
    </source>
</evidence>
<sequence length="400" mass="45138">MGIGQVLKKVDAFPKLIDIEVNKTFSGALLTIISGVFMFVLVMSELSAYMSPNVNEELFVDTTRSHKLKINLDIYVPRISCDYLSLDAMDSTGEQHLHIEHNIFKRRMSLDGHPIEEAKKEEIQSSTTKKLNQTIEEVPKSEEVKKEKVDEPPKCGSCYGAEYNKTHCCTTCQDVIDAYRDKRWNPDTDKFEQCIGEKKTENEFAKKALDEGCNIFGYLEVNRMGGSFHIAPGRSFSINHIHVHDVQPFSSTTFNTSHVIRRLTFGEEFGFGQTNPLDNMEVTAKDTAIMYNYYIKIVPTMYVPQGDVAGTIHTNQFSVTTHQKTAQSSGGESTMPGIFFSYELSPLMVKYTEKSNSFSHFLVNICGIIGGIFTVAGLVDSVLHRVEKQIRRKMELGKFT</sequence>
<evidence type="ECO:0000256" key="6">
    <source>
        <dbReference type="ARBA" id="ARBA00023136"/>
    </source>
</evidence>
<dbReference type="AlphaFoldDB" id="A0A9N9WPK6"/>
<feature type="transmembrane region" description="Helical" evidence="9">
    <location>
        <begin position="25"/>
        <end position="43"/>
    </location>
</feature>
<dbReference type="EMBL" id="OU895877">
    <property type="protein sequence ID" value="CAG9801263.1"/>
    <property type="molecule type" value="Genomic_DNA"/>
</dbReference>
<proteinExistence type="inferred from homology"/>
<gene>
    <name evidence="12" type="ORF">CHIRRI_LOCUS4194</name>
</gene>
<dbReference type="GO" id="GO:0005789">
    <property type="term" value="C:endoplasmic reticulum membrane"/>
    <property type="evidence" value="ECO:0007669"/>
    <property type="project" value="TreeGrafter"/>
</dbReference>
<dbReference type="GO" id="GO:0006888">
    <property type="term" value="P:endoplasmic reticulum to Golgi vesicle-mediated transport"/>
    <property type="evidence" value="ECO:0007669"/>
    <property type="project" value="TreeGrafter"/>
</dbReference>
<dbReference type="GO" id="GO:0006890">
    <property type="term" value="P:retrograde vesicle-mediated transport, Golgi to endoplasmic reticulum"/>
    <property type="evidence" value="ECO:0007669"/>
    <property type="project" value="TreeGrafter"/>
</dbReference>
<evidence type="ECO:0000256" key="4">
    <source>
        <dbReference type="ARBA" id="ARBA00022692"/>
    </source>
</evidence>
<feature type="compositionally biased region" description="Basic and acidic residues" evidence="8">
    <location>
        <begin position="137"/>
        <end position="147"/>
    </location>
</feature>
<evidence type="ECO:0000259" key="11">
    <source>
        <dbReference type="Pfam" id="PF13850"/>
    </source>
</evidence>
<dbReference type="OrthoDB" id="270930at2759"/>
<feature type="region of interest" description="Disordered" evidence="8">
    <location>
        <begin position="125"/>
        <end position="147"/>
    </location>
</feature>
<evidence type="ECO:0000313" key="13">
    <source>
        <dbReference type="Proteomes" id="UP001153620"/>
    </source>
</evidence>